<reference evidence="4" key="1">
    <citation type="submission" date="2019-10" db="EMBL/GenBank/DDBJ databases">
        <authorList>
            <person name="Soares A.E.R."/>
            <person name="Aleixo A."/>
            <person name="Schneider P."/>
            <person name="Miyaki C.Y."/>
            <person name="Schneider M.P."/>
            <person name="Mello C."/>
            <person name="Vasconcelos A.T.R."/>
        </authorList>
    </citation>
    <scope>NUCLEOTIDE SEQUENCE</scope>
    <source>
        <tissue evidence="4">Muscle</tissue>
    </source>
</reference>
<evidence type="ECO:0000256" key="3">
    <source>
        <dbReference type="ARBA" id="ARBA00022490"/>
    </source>
</evidence>
<name>A0ABQ9DH85_9PASS</name>
<evidence type="ECO:0000313" key="4">
    <source>
        <dbReference type="EMBL" id="KAJ7421139.1"/>
    </source>
</evidence>
<evidence type="ECO:0000256" key="2">
    <source>
        <dbReference type="ARBA" id="ARBA00010267"/>
    </source>
</evidence>
<comment type="similarity">
    <text evidence="2">Belongs to the peptidase C65 family. Otulin subfamily.</text>
</comment>
<comment type="caution">
    <text evidence="4">The sequence shown here is derived from an EMBL/GenBank/DDBJ whole genome shotgun (WGS) entry which is preliminary data.</text>
</comment>
<dbReference type="InterPro" id="IPR023235">
    <property type="entry name" value="FAM105"/>
</dbReference>
<keyword evidence="5" id="KW-1185">Reference proteome</keyword>
<dbReference type="InterPro" id="IPR023236">
    <property type="entry name" value="OTULINL"/>
</dbReference>
<comment type="subcellular location">
    <subcellularLocation>
        <location evidence="1">Cytoplasm</location>
    </subcellularLocation>
</comment>
<dbReference type="PANTHER" id="PTHR33662">
    <property type="entry name" value="OTU DEUBIQUITINASE WITH LINEAR LINKAGE-SPECIFICITY A-RELATED"/>
    <property type="match status" value="1"/>
</dbReference>
<accession>A0ABQ9DH85</accession>
<dbReference type="EMBL" id="WHWB01033248">
    <property type="protein sequence ID" value="KAJ7421139.1"/>
    <property type="molecule type" value="Genomic_DNA"/>
</dbReference>
<keyword evidence="3" id="KW-0963">Cytoplasm</keyword>
<dbReference type="PANTHER" id="PTHR33662:SF2">
    <property type="entry name" value="UBIQUITIN THIOESTERASE OTULIN"/>
    <property type="match status" value="1"/>
</dbReference>
<organism evidence="4 5">
    <name type="scientific">Willisornis vidua</name>
    <name type="common">Xingu scale-backed antbird</name>
    <dbReference type="NCBI Taxonomy" id="1566151"/>
    <lineage>
        <taxon>Eukaryota</taxon>
        <taxon>Metazoa</taxon>
        <taxon>Chordata</taxon>
        <taxon>Craniata</taxon>
        <taxon>Vertebrata</taxon>
        <taxon>Euteleostomi</taxon>
        <taxon>Archelosauria</taxon>
        <taxon>Archosauria</taxon>
        <taxon>Dinosauria</taxon>
        <taxon>Saurischia</taxon>
        <taxon>Theropoda</taxon>
        <taxon>Coelurosauria</taxon>
        <taxon>Aves</taxon>
        <taxon>Neognathae</taxon>
        <taxon>Neoaves</taxon>
        <taxon>Telluraves</taxon>
        <taxon>Australaves</taxon>
        <taxon>Passeriformes</taxon>
        <taxon>Thamnophilidae</taxon>
        <taxon>Willisornis</taxon>
    </lineage>
</organism>
<evidence type="ECO:0008006" key="6">
    <source>
        <dbReference type="Google" id="ProtNLM"/>
    </source>
</evidence>
<protein>
    <recommendedName>
        <fullName evidence="6">Ubiquitinyl hydrolase 1</fullName>
    </recommendedName>
</protein>
<dbReference type="Pfam" id="PF16218">
    <property type="entry name" value="Peptidase_C101"/>
    <property type="match status" value="2"/>
</dbReference>
<dbReference type="CDD" id="cd22799">
    <property type="entry name" value="OTU_OTUL"/>
    <property type="match status" value="1"/>
</dbReference>
<evidence type="ECO:0000313" key="5">
    <source>
        <dbReference type="Proteomes" id="UP001145742"/>
    </source>
</evidence>
<dbReference type="PRINTS" id="PR02055">
    <property type="entry name" value="PROTEINF105"/>
</dbReference>
<dbReference type="Proteomes" id="UP001145742">
    <property type="component" value="Unassembled WGS sequence"/>
</dbReference>
<dbReference type="PRINTS" id="PR02056">
    <property type="entry name" value="PROTEINF105A"/>
</dbReference>
<evidence type="ECO:0000256" key="1">
    <source>
        <dbReference type="ARBA" id="ARBA00004496"/>
    </source>
</evidence>
<proteinExistence type="inferred from homology"/>
<gene>
    <name evidence="4" type="ORF">WISP_44152</name>
</gene>
<sequence length="681" mass="79746">MENSARVAKREDMAYEELFWSCHIKYLRQVRRDNYSVVRAVLFQIFSQGIPFPSWMKERDILKLPEKLLYSQGCNWIQQYGFGPERYTGPNAFGKLRKCMEALKTNWAEISATKDHEERGNMCNTLFSDESKEHKLYEAIKFIMLYDVVEAYEQIKNREKPVHNLFSLLFARDSSSDPLSFMMNHLNSIGDSICLGQFFGEAEWKMEYSNYPLFSIYTKGMNRRRITITRTDHPKVSNHTPENFGAIFKYCRIISLARKITAVGKHQDKISQDNFQGWMTEPTSLSAGAEQEKKSVPTLLMKHKKEVDVACEELGSANAATDLREQTTLEISKDYVFRSSRRPEKINMIKSLVTDQEEAGNSELYLPASSNCSAVESPEESEEDMYRDAEEIEREKILLRETNSSEYKLSVSPEMDIMEYCRKEWRGNTPVAKRMRKGYEAVAQKFASIRRIRGDNYCAFRATLFQALSQATQLPSWLQSEDFTMLPENLLNKYDWIKHWQLKQKPGKKMGEISDEIKEYLMLLRKKWKNISEIKDPIEKQEACDKLFKNEEEEYSLYEALKFLMLNTAIELYNDDKSGKRVPVFSWLLFARDTSSNPCQLMHNHLNHIGHSGGLEQVEMFLLAYALQYTIQVYRLYKYSTDEFITLYPNDPQEDWPVVTLITEDDRHYNIPVRMCQETRL</sequence>